<dbReference type="AlphaFoldDB" id="A0A6J7UBK0"/>
<evidence type="ECO:0000256" key="1">
    <source>
        <dbReference type="SAM" id="Phobius"/>
    </source>
</evidence>
<proteinExistence type="predicted"/>
<keyword evidence="1" id="KW-0812">Transmembrane</keyword>
<dbReference type="Gene3D" id="1.25.40.10">
    <property type="entry name" value="Tetratricopeptide repeat domain"/>
    <property type="match status" value="1"/>
</dbReference>
<accession>A0A6J7UBK0</accession>
<dbReference type="SUPFAM" id="SSF48452">
    <property type="entry name" value="TPR-like"/>
    <property type="match status" value="1"/>
</dbReference>
<dbReference type="InterPro" id="IPR011990">
    <property type="entry name" value="TPR-like_helical_dom_sf"/>
</dbReference>
<name>A0A6J7UBK0_9ZZZZ</name>
<feature type="transmembrane region" description="Helical" evidence="1">
    <location>
        <begin position="69"/>
        <end position="88"/>
    </location>
</feature>
<sequence length="236" mass="25421">MSGEDRGFLFSSLEDLEREYAAGDLDDADYEALKSSYVKRLADVLRGAEVTEEIAKNTNIAPTRNRKKIVLSIVAVVFVAVGLGVLVARQSGQRLPGQTLSGGTPNSTAGLLAQARQLNFSDPIAAIKIYSEVLKTRPDEVEALTYRSWLLALTAREASDDIRTAAVQAAIVGLGRATLIDPDYPDAHCFLGIVSYRFAADTTTAKTELKKCQDANPPAEVQTFVDSIVAEVNATK</sequence>
<organism evidence="2">
    <name type="scientific">freshwater metagenome</name>
    <dbReference type="NCBI Taxonomy" id="449393"/>
    <lineage>
        <taxon>unclassified sequences</taxon>
        <taxon>metagenomes</taxon>
        <taxon>ecological metagenomes</taxon>
    </lineage>
</organism>
<protein>
    <submittedName>
        <fullName evidence="2">Unannotated protein</fullName>
    </submittedName>
</protein>
<keyword evidence="1" id="KW-1133">Transmembrane helix</keyword>
<keyword evidence="1" id="KW-0472">Membrane</keyword>
<gene>
    <name evidence="2" type="ORF">UFOPK4347_00400</name>
</gene>
<reference evidence="2" key="1">
    <citation type="submission" date="2020-05" db="EMBL/GenBank/DDBJ databases">
        <authorList>
            <person name="Chiriac C."/>
            <person name="Salcher M."/>
            <person name="Ghai R."/>
            <person name="Kavagutti S V."/>
        </authorList>
    </citation>
    <scope>NUCLEOTIDE SEQUENCE</scope>
</reference>
<evidence type="ECO:0000313" key="2">
    <source>
        <dbReference type="EMBL" id="CAB5061638.1"/>
    </source>
</evidence>
<dbReference type="EMBL" id="CAFBQU010000006">
    <property type="protein sequence ID" value="CAB5061638.1"/>
    <property type="molecule type" value="Genomic_DNA"/>
</dbReference>